<feature type="region of interest" description="Disordered" evidence="1">
    <location>
        <begin position="1"/>
        <end position="30"/>
    </location>
</feature>
<feature type="transmembrane region" description="Helical" evidence="2">
    <location>
        <begin position="56"/>
        <end position="76"/>
    </location>
</feature>
<comment type="caution">
    <text evidence="3">The sequence shown here is derived from an EMBL/GenBank/DDBJ whole genome shotgun (WGS) entry which is preliminary data.</text>
</comment>
<evidence type="ECO:0000313" key="4">
    <source>
        <dbReference type="Proteomes" id="UP001652409"/>
    </source>
</evidence>
<dbReference type="RefSeq" id="WP_158420263.1">
    <property type="nucleotide sequence ID" value="NZ_JAOQJL010000002.1"/>
</dbReference>
<accession>A0ABT2TP90</accession>
<keyword evidence="4" id="KW-1185">Reference proteome</keyword>
<reference evidence="3 4" key="1">
    <citation type="journal article" date="2021" name="ISME Commun">
        <title>Automated analysis of genomic sequences facilitates high-throughput and comprehensive description of bacteria.</title>
        <authorList>
            <person name="Hitch T.C.A."/>
        </authorList>
    </citation>
    <scope>NUCLEOTIDE SEQUENCE [LARGE SCALE GENOMIC DNA]</scope>
    <source>
        <strain evidence="3 4">Sanger_23</strain>
    </source>
</reference>
<proteinExistence type="predicted"/>
<evidence type="ECO:0000313" key="3">
    <source>
        <dbReference type="EMBL" id="MCU6764035.1"/>
    </source>
</evidence>
<dbReference type="Proteomes" id="UP001652409">
    <property type="component" value="Unassembled WGS sequence"/>
</dbReference>
<gene>
    <name evidence="3" type="ORF">OCV61_01260</name>
</gene>
<name>A0ABT2TP90_9FIRM</name>
<keyword evidence="2" id="KW-1133">Transmembrane helix</keyword>
<evidence type="ECO:0000256" key="2">
    <source>
        <dbReference type="SAM" id="Phobius"/>
    </source>
</evidence>
<sequence>MRIELEDENKKKQQEEHTCQQLSQKHESDLTKKEKRLLEKEKLKAMDWKGKLQYIWMYYKVWIFVAIGVVFLAFGIRSWIENARIKTVLSIAVTDSAGSESEIVEENLKELLGIDQDPYQKVDITETFVTNEDGTQLDTYSQVAFVTKVQAQAFDVALMPEALCSSFEKEGYFMDLDQLLDQDILQAAGQKIQGNHILVSDQSLKEQFGVEYEPVCVAVLVNAQNTETASKWLKQLLM</sequence>
<protein>
    <recommendedName>
        <fullName evidence="5">Extracellular solute-binding protein</fullName>
    </recommendedName>
</protein>
<organism evidence="3 4">
    <name type="scientific">Blautia ammoniilytica</name>
    <dbReference type="NCBI Taxonomy" id="2981782"/>
    <lineage>
        <taxon>Bacteria</taxon>
        <taxon>Bacillati</taxon>
        <taxon>Bacillota</taxon>
        <taxon>Clostridia</taxon>
        <taxon>Lachnospirales</taxon>
        <taxon>Lachnospiraceae</taxon>
        <taxon>Blautia</taxon>
    </lineage>
</organism>
<evidence type="ECO:0008006" key="5">
    <source>
        <dbReference type="Google" id="ProtNLM"/>
    </source>
</evidence>
<keyword evidence="2" id="KW-0472">Membrane</keyword>
<evidence type="ECO:0000256" key="1">
    <source>
        <dbReference type="SAM" id="MobiDB-lite"/>
    </source>
</evidence>
<keyword evidence="2" id="KW-0812">Transmembrane</keyword>
<dbReference type="EMBL" id="JAOQJL010000002">
    <property type="protein sequence ID" value="MCU6764035.1"/>
    <property type="molecule type" value="Genomic_DNA"/>
</dbReference>